<name>A0A0C9WTY3_9AGAR</name>
<gene>
    <name evidence="2" type="ORF">K443DRAFT_108658</name>
</gene>
<organism evidence="2 3">
    <name type="scientific">Laccaria amethystina LaAM-08-1</name>
    <dbReference type="NCBI Taxonomy" id="1095629"/>
    <lineage>
        <taxon>Eukaryota</taxon>
        <taxon>Fungi</taxon>
        <taxon>Dikarya</taxon>
        <taxon>Basidiomycota</taxon>
        <taxon>Agaricomycotina</taxon>
        <taxon>Agaricomycetes</taxon>
        <taxon>Agaricomycetidae</taxon>
        <taxon>Agaricales</taxon>
        <taxon>Agaricineae</taxon>
        <taxon>Hydnangiaceae</taxon>
        <taxon>Laccaria</taxon>
    </lineage>
</organism>
<dbReference type="Proteomes" id="UP000054477">
    <property type="component" value="Unassembled WGS sequence"/>
</dbReference>
<sequence>MHLVQKFWNQVGFDDVPNPLLYKRGRCFELGKPAQKSTNKRGEKRATRNSTATTSKKFVANDEETDGARRSLRLRVQDLRLQGLL</sequence>
<proteinExistence type="predicted"/>
<feature type="region of interest" description="Disordered" evidence="1">
    <location>
        <begin position="32"/>
        <end position="67"/>
    </location>
</feature>
<dbReference type="HOGENOM" id="CLU_2574274_0_0_1"/>
<dbReference type="AlphaFoldDB" id="A0A0C9WTY3"/>
<evidence type="ECO:0000313" key="2">
    <source>
        <dbReference type="EMBL" id="KIJ95520.1"/>
    </source>
</evidence>
<dbReference type="OrthoDB" id="10389546at2759"/>
<reference evidence="2 3" key="1">
    <citation type="submission" date="2014-04" db="EMBL/GenBank/DDBJ databases">
        <authorList>
            <consortium name="DOE Joint Genome Institute"/>
            <person name="Kuo A."/>
            <person name="Kohler A."/>
            <person name="Nagy L.G."/>
            <person name="Floudas D."/>
            <person name="Copeland A."/>
            <person name="Barry K.W."/>
            <person name="Cichocki N."/>
            <person name="Veneault-Fourrey C."/>
            <person name="LaButti K."/>
            <person name="Lindquist E.A."/>
            <person name="Lipzen A."/>
            <person name="Lundell T."/>
            <person name="Morin E."/>
            <person name="Murat C."/>
            <person name="Sun H."/>
            <person name="Tunlid A."/>
            <person name="Henrissat B."/>
            <person name="Grigoriev I.V."/>
            <person name="Hibbett D.S."/>
            <person name="Martin F."/>
            <person name="Nordberg H.P."/>
            <person name="Cantor M.N."/>
            <person name="Hua S.X."/>
        </authorList>
    </citation>
    <scope>NUCLEOTIDE SEQUENCE [LARGE SCALE GENOMIC DNA]</scope>
    <source>
        <strain evidence="2 3">LaAM-08-1</strain>
    </source>
</reference>
<evidence type="ECO:0000313" key="3">
    <source>
        <dbReference type="Proteomes" id="UP000054477"/>
    </source>
</evidence>
<dbReference type="EMBL" id="KN838753">
    <property type="protein sequence ID" value="KIJ95520.1"/>
    <property type="molecule type" value="Genomic_DNA"/>
</dbReference>
<accession>A0A0C9WTY3</accession>
<reference evidence="3" key="2">
    <citation type="submission" date="2015-01" db="EMBL/GenBank/DDBJ databases">
        <title>Evolutionary Origins and Diversification of the Mycorrhizal Mutualists.</title>
        <authorList>
            <consortium name="DOE Joint Genome Institute"/>
            <consortium name="Mycorrhizal Genomics Consortium"/>
            <person name="Kohler A."/>
            <person name="Kuo A."/>
            <person name="Nagy L.G."/>
            <person name="Floudas D."/>
            <person name="Copeland A."/>
            <person name="Barry K.W."/>
            <person name="Cichocki N."/>
            <person name="Veneault-Fourrey C."/>
            <person name="LaButti K."/>
            <person name="Lindquist E.A."/>
            <person name="Lipzen A."/>
            <person name="Lundell T."/>
            <person name="Morin E."/>
            <person name="Murat C."/>
            <person name="Riley R."/>
            <person name="Ohm R."/>
            <person name="Sun H."/>
            <person name="Tunlid A."/>
            <person name="Henrissat B."/>
            <person name="Grigoriev I.V."/>
            <person name="Hibbett D.S."/>
            <person name="Martin F."/>
        </authorList>
    </citation>
    <scope>NUCLEOTIDE SEQUENCE [LARGE SCALE GENOMIC DNA]</scope>
    <source>
        <strain evidence="3">LaAM-08-1</strain>
    </source>
</reference>
<evidence type="ECO:0000256" key="1">
    <source>
        <dbReference type="SAM" id="MobiDB-lite"/>
    </source>
</evidence>
<keyword evidence="3" id="KW-1185">Reference proteome</keyword>
<protein>
    <submittedName>
        <fullName evidence="2">Uncharacterized protein</fullName>
    </submittedName>
</protein>